<evidence type="ECO:0008006" key="5">
    <source>
        <dbReference type="Google" id="ProtNLM"/>
    </source>
</evidence>
<organism evidence="4">
    <name type="scientific">Rhodosorus marinus</name>
    <dbReference type="NCBI Taxonomy" id="101924"/>
    <lineage>
        <taxon>Eukaryota</taxon>
        <taxon>Rhodophyta</taxon>
        <taxon>Stylonematophyceae</taxon>
        <taxon>Stylonematales</taxon>
        <taxon>Stylonemataceae</taxon>
        <taxon>Rhodosorus</taxon>
    </lineage>
</organism>
<keyword evidence="2" id="KW-0689">Ribosomal protein</keyword>
<dbReference type="InterPro" id="IPR047865">
    <property type="entry name" value="Ribosomal_uL10_bac_type"/>
</dbReference>
<evidence type="ECO:0000256" key="3">
    <source>
        <dbReference type="ARBA" id="ARBA00023274"/>
    </source>
</evidence>
<dbReference type="CDD" id="cd05797">
    <property type="entry name" value="Ribosomal_L10"/>
    <property type="match status" value="1"/>
</dbReference>
<dbReference type="GO" id="GO:0005840">
    <property type="term" value="C:ribosome"/>
    <property type="evidence" value="ECO:0007669"/>
    <property type="project" value="UniProtKB-KW"/>
</dbReference>
<proteinExistence type="inferred from homology"/>
<dbReference type="AlphaFoldDB" id="A0A7S2ZLQ0"/>
<evidence type="ECO:0000256" key="2">
    <source>
        <dbReference type="ARBA" id="ARBA00022980"/>
    </source>
</evidence>
<dbReference type="Pfam" id="PF00466">
    <property type="entry name" value="Ribosomal_L10"/>
    <property type="match status" value="1"/>
</dbReference>
<dbReference type="SUPFAM" id="SSF160369">
    <property type="entry name" value="Ribosomal protein L10-like"/>
    <property type="match status" value="1"/>
</dbReference>
<dbReference type="PANTHER" id="PTHR11560">
    <property type="entry name" value="39S RIBOSOMAL PROTEIN L10, MITOCHONDRIAL"/>
    <property type="match status" value="1"/>
</dbReference>
<dbReference type="InterPro" id="IPR043141">
    <property type="entry name" value="Ribosomal_uL10-like_sf"/>
</dbReference>
<name>A0A7S2ZLQ0_9RHOD</name>
<accession>A0A7S2ZLQ0</accession>
<dbReference type="Gene3D" id="3.30.70.1730">
    <property type="match status" value="1"/>
</dbReference>
<dbReference type="GO" id="GO:1990904">
    <property type="term" value="C:ribonucleoprotein complex"/>
    <property type="evidence" value="ECO:0007669"/>
    <property type="project" value="UniProtKB-KW"/>
</dbReference>
<dbReference type="InterPro" id="IPR001790">
    <property type="entry name" value="Ribosomal_uL10"/>
</dbReference>
<keyword evidence="3" id="KW-0687">Ribonucleoprotein</keyword>
<sequence>MEGVGFVGGGLALGSRPSAAAARCGRTTVSMGAESVKNRNRRVGIVDKVGVSWGLGRETGVLQARKAAHAVIGIASCYPDNRGLYYLSMQVREQLDKSTLAFALPLEGYTVKEVSELRNVIPENSCALAVKNTLFRIAIADSTWDVAGDLTKGSNLWIFTEEADMKGTVEAIKKFNKEKKKEETNGISGGVMENTLYDGKGVEALSKLPSKQDLYQKIAIAINSVPTKVGRSINSVPTKVGRAIKLAKAEEEES</sequence>
<gene>
    <name evidence="4" type="ORF">RMAR00112_LOCUS11378</name>
</gene>
<evidence type="ECO:0000256" key="1">
    <source>
        <dbReference type="ARBA" id="ARBA00008889"/>
    </source>
</evidence>
<evidence type="ECO:0000313" key="4">
    <source>
        <dbReference type="EMBL" id="CAE0043405.1"/>
    </source>
</evidence>
<comment type="similarity">
    <text evidence="1">Belongs to the universal ribosomal protein uL10 family.</text>
</comment>
<protein>
    <recommendedName>
        <fullName evidence="5">50S ribosomal protein L10</fullName>
    </recommendedName>
</protein>
<dbReference type="NCBIfam" id="NF000955">
    <property type="entry name" value="PRK00099.1-1"/>
    <property type="match status" value="1"/>
</dbReference>
<reference evidence="4" key="1">
    <citation type="submission" date="2021-01" db="EMBL/GenBank/DDBJ databases">
        <authorList>
            <person name="Corre E."/>
            <person name="Pelletier E."/>
            <person name="Niang G."/>
            <person name="Scheremetjew M."/>
            <person name="Finn R."/>
            <person name="Kale V."/>
            <person name="Holt S."/>
            <person name="Cochrane G."/>
            <person name="Meng A."/>
            <person name="Brown T."/>
            <person name="Cohen L."/>
        </authorList>
    </citation>
    <scope>NUCLEOTIDE SEQUENCE</scope>
    <source>
        <strain evidence="4">CCMP 769</strain>
    </source>
</reference>
<dbReference type="EMBL" id="HBHW01014678">
    <property type="protein sequence ID" value="CAE0043405.1"/>
    <property type="molecule type" value="Transcribed_RNA"/>
</dbReference>